<evidence type="ECO:0000259" key="12">
    <source>
        <dbReference type="PROSITE" id="PS51192"/>
    </source>
</evidence>
<reference evidence="15" key="3">
    <citation type="submission" date="2015-02" db="UniProtKB">
        <authorList>
            <consortium name="EnsemblProtists"/>
        </authorList>
    </citation>
    <scope>IDENTIFICATION</scope>
    <source>
        <strain evidence="15">DAOM BR144</strain>
    </source>
</reference>
<dbReference type="OMA" id="ARDIKHM"/>
<feature type="domain" description="Helicase C-terminal" evidence="13">
    <location>
        <begin position="694"/>
        <end position="839"/>
    </location>
</feature>
<dbReference type="PROSITE" id="PS51195">
    <property type="entry name" value="Q_MOTIF"/>
    <property type="match status" value="1"/>
</dbReference>
<dbReference type="PROSITE" id="PS00039">
    <property type="entry name" value="DEAD_ATP_HELICASE"/>
    <property type="match status" value="1"/>
</dbReference>
<dbReference type="CDD" id="cd17945">
    <property type="entry name" value="DEADc_DDX23"/>
    <property type="match status" value="1"/>
</dbReference>
<dbReference type="InterPro" id="IPR011545">
    <property type="entry name" value="DEAD/DEAH_box_helicase_dom"/>
</dbReference>
<feature type="domain" description="Helicase ATP-binding" evidence="12">
    <location>
        <begin position="436"/>
        <end position="649"/>
    </location>
</feature>
<reference evidence="16" key="2">
    <citation type="submission" date="2010-04" db="EMBL/GenBank/DDBJ databases">
        <authorList>
            <person name="Buell R."/>
            <person name="Hamilton J."/>
            <person name="Hostetler J."/>
        </authorList>
    </citation>
    <scope>NUCLEOTIDE SEQUENCE [LARGE SCALE GENOMIC DNA]</scope>
    <source>
        <strain evidence="16">DAOM:BR144</strain>
    </source>
</reference>
<dbReference type="Proteomes" id="UP000019132">
    <property type="component" value="Unassembled WGS sequence"/>
</dbReference>
<dbReference type="STRING" id="431595.K3WIQ8"/>
<feature type="compositionally biased region" description="Polar residues" evidence="11">
    <location>
        <begin position="213"/>
        <end position="222"/>
    </location>
</feature>
<dbReference type="GO" id="GO:0008380">
    <property type="term" value="P:RNA splicing"/>
    <property type="evidence" value="ECO:0007669"/>
    <property type="project" value="UniProtKB-KW"/>
</dbReference>
<dbReference type="InterPro" id="IPR014001">
    <property type="entry name" value="Helicase_ATP-bd"/>
</dbReference>
<keyword evidence="4" id="KW-0378">Hydrolase</keyword>
<evidence type="ECO:0000256" key="6">
    <source>
        <dbReference type="ARBA" id="ARBA00022840"/>
    </source>
</evidence>
<dbReference type="InterPro" id="IPR000629">
    <property type="entry name" value="RNA-helicase_DEAD-box_CS"/>
</dbReference>
<dbReference type="HOGENOM" id="CLU_003041_11_4_1"/>
<evidence type="ECO:0000256" key="9">
    <source>
        <dbReference type="ARBA" id="ARBA00047984"/>
    </source>
</evidence>
<feature type="compositionally biased region" description="Basic residues" evidence="11">
    <location>
        <begin position="30"/>
        <end position="39"/>
    </location>
</feature>
<dbReference type="GO" id="GO:0016787">
    <property type="term" value="F:hydrolase activity"/>
    <property type="evidence" value="ECO:0007669"/>
    <property type="project" value="UniProtKB-KW"/>
</dbReference>
<evidence type="ECO:0000256" key="3">
    <source>
        <dbReference type="ARBA" id="ARBA00022741"/>
    </source>
</evidence>
<organism evidence="15 16">
    <name type="scientific">Globisporangium ultimum (strain ATCC 200006 / CBS 805.95 / DAOM BR144)</name>
    <name type="common">Pythium ultimum</name>
    <dbReference type="NCBI Taxonomy" id="431595"/>
    <lineage>
        <taxon>Eukaryota</taxon>
        <taxon>Sar</taxon>
        <taxon>Stramenopiles</taxon>
        <taxon>Oomycota</taxon>
        <taxon>Peronosporomycetes</taxon>
        <taxon>Pythiales</taxon>
        <taxon>Pythiaceae</taxon>
        <taxon>Globisporangium</taxon>
    </lineage>
</organism>
<accession>K3WIQ8</accession>
<evidence type="ECO:0000259" key="14">
    <source>
        <dbReference type="PROSITE" id="PS51195"/>
    </source>
</evidence>
<dbReference type="GO" id="GO:0005524">
    <property type="term" value="F:ATP binding"/>
    <property type="evidence" value="ECO:0007669"/>
    <property type="project" value="UniProtKB-KW"/>
</dbReference>
<dbReference type="InterPro" id="IPR057479">
    <property type="entry name" value="PRP28/DDX23-like_helical"/>
</dbReference>
<feature type="region of interest" description="Disordered" evidence="11">
    <location>
        <begin position="71"/>
        <end position="251"/>
    </location>
</feature>
<dbReference type="eggNOG" id="KOG0333">
    <property type="taxonomic scope" value="Eukaryota"/>
</dbReference>
<evidence type="ECO:0000256" key="7">
    <source>
        <dbReference type="ARBA" id="ARBA00023187"/>
    </source>
</evidence>
<dbReference type="SMART" id="SM00490">
    <property type="entry name" value="HELICc"/>
    <property type="match status" value="1"/>
</dbReference>
<dbReference type="EMBL" id="GL376564">
    <property type="status" value="NOT_ANNOTATED_CDS"/>
    <property type="molecule type" value="Genomic_DNA"/>
</dbReference>
<dbReference type="SMART" id="SM00487">
    <property type="entry name" value="DEXDc"/>
    <property type="match status" value="1"/>
</dbReference>
<evidence type="ECO:0000256" key="8">
    <source>
        <dbReference type="ARBA" id="ARBA00037954"/>
    </source>
</evidence>
<evidence type="ECO:0000313" key="16">
    <source>
        <dbReference type="Proteomes" id="UP000019132"/>
    </source>
</evidence>
<dbReference type="InterPro" id="IPR001650">
    <property type="entry name" value="Helicase_C-like"/>
</dbReference>
<dbReference type="Gene3D" id="3.40.50.300">
    <property type="entry name" value="P-loop containing nucleotide triphosphate hydrolases"/>
    <property type="match status" value="2"/>
</dbReference>
<keyword evidence="2" id="KW-0507">mRNA processing</keyword>
<dbReference type="GO" id="GO:0003676">
    <property type="term" value="F:nucleic acid binding"/>
    <property type="evidence" value="ECO:0007669"/>
    <property type="project" value="InterPro"/>
</dbReference>
<comment type="similarity">
    <text evidence="8">Belongs to the DEAD box helicase family. DDX23/PRP28 subfamily.</text>
</comment>
<feature type="compositionally biased region" description="Basic residues" evidence="11">
    <location>
        <begin position="1"/>
        <end position="15"/>
    </location>
</feature>
<keyword evidence="6" id="KW-0067">ATP-binding</keyword>
<dbReference type="PROSITE" id="PS51194">
    <property type="entry name" value="HELICASE_CTER"/>
    <property type="match status" value="1"/>
</dbReference>
<feature type="domain" description="DEAD-box RNA helicase Q" evidence="14">
    <location>
        <begin position="405"/>
        <end position="433"/>
    </location>
</feature>
<evidence type="ECO:0000256" key="11">
    <source>
        <dbReference type="SAM" id="MobiDB-lite"/>
    </source>
</evidence>
<dbReference type="Pfam" id="PF25430">
    <property type="entry name" value="DDX23"/>
    <property type="match status" value="1"/>
</dbReference>
<dbReference type="EC" id="3.6.4.13" evidence="1"/>
<dbReference type="InterPro" id="IPR027417">
    <property type="entry name" value="P-loop_NTPase"/>
</dbReference>
<evidence type="ECO:0000256" key="5">
    <source>
        <dbReference type="ARBA" id="ARBA00022806"/>
    </source>
</evidence>
<feature type="compositionally biased region" description="Basic and acidic residues" evidence="11">
    <location>
        <begin position="311"/>
        <end position="354"/>
    </location>
</feature>
<keyword evidence="7" id="KW-0508">mRNA splicing</keyword>
<feature type="compositionally biased region" description="Basic and acidic residues" evidence="11">
    <location>
        <begin position="71"/>
        <end position="89"/>
    </location>
</feature>
<evidence type="ECO:0000313" key="15">
    <source>
        <dbReference type="EnsemblProtists" id="PYU1_T004850"/>
    </source>
</evidence>
<dbReference type="GO" id="GO:0006397">
    <property type="term" value="P:mRNA processing"/>
    <property type="evidence" value="ECO:0007669"/>
    <property type="project" value="UniProtKB-KW"/>
</dbReference>
<protein>
    <recommendedName>
        <fullName evidence="1">RNA helicase</fullName>
        <ecNumber evidence="1">3.6.4.13</ecNumber>
    </recommendedName>
</protein>
<dbReference type="EnsemblProtists" id="PYU1_T004850">
    <property type="protein sequence ID" value="PYU1_T004850"/>
    <property type="gene ID" value="PYU1_G004839"/>
</dbReference>
<dbReference type="CDD" id="cd18787">
    <property type="entry name" value="SF2_C_DEAD"/>
    <property type="match status" value="1"/>
</dbReference>
<keyword evidence="16" id="KW-1185">Reference proteome</keyword>
<dbReference type="AlphaFoldDB" id="K3WIQ8"/>
<reference evidence="16" key="1">
    <citation type="journal article" date="2010" name="Genome Biol.">
        <title>Genome sequence of the necrotrophic plant pathogen Pythium ultimum reveals original pathogenicity mechanisms and effector repertoire.</title>
        <authorList>
            <person name="Levesque C.A."/>
            <person name="Brouwer H."/>
            <person name="Cano L."/>
            <person name="Hamilton J.P."/>
            <person name="Holt C."/>
            <person name="Huitema E."/>
            <person name="Raffaele S."/>
            <person name="Robideau G.P."/>
            <person name="Thines M."/>
            <person name="Win J."/>
            <person name="Zerillo M.M."/>
            <person name="Beakes G.W."/>
            <person name="Boore J.L."/>
            <person name="Busam D."/>
            <person name="Dumas B."/>
            <person name="Ferriera S."/>
            <person name="Fuerstenberg S.I."/>
            <person name="Gachon C.M."/>
            <person name="Gaulin E."/>
            <person name="Govers F."/>
            <person name="Grenville-Briggs L."/>
            <person name="Horner N."/>
            <person name="Hostetler J."/>
            <person name="Jiang R.H."/>
            <person name="Johnson J."/>
            <person name="Krajaejun T."/>
            <person name="Lin H."/>
            <person name="Meijer H.J."/>
            <person name="Moore B."/>
            <person name="Morris P."/>
            <person name="Phuntmart V."/>
            <person name="Puiu D."/>
            <person name="Shetty J."/>
            <person name="Stajich J.E."/>
            <person name="Tripathy S."/>
            <person name="Wawra S."/>
            <person name="van West P."/>
            <person name="Whitty B.R."/>
            <person name="Coutinho P.M."/>
            <person name="Henrissat B."/>
            <person name="Martin F."/>
            <person name="Thomas P.D."/>
            <person name="Tyler B.M."/>
            <person name="De Vries R.P."/>
            <person name="Kamoun S."/>
            <person name="Yandell M."/>
            <person name="Tisserat N."/>
            <person name="Buell C.R."/>
        </authorList>
    </citation>
    <scope>NUCLEOTIDE SEQUENCE</scope>
    <source>
        <strain evidence="16">DAOM:BR144</strain>
    </source>
</reference>
<sequence length="867" mass="97857">MDARKRGRSNSRSRSRSADRKRSTASSSSHHARRSRSRSASRDVSPSPALPGGIDREEAERIARIAQLAEERAAKRAAEQKLAAERKPADAGSSEPASAAVARKVPVKLGDGLTAGTKANDAAEVKVVFRSKEQRQKEALERLEKKRQEMDRQRKETEDARRQFLQRQRDERNNARRDSRDSGVSRSSRDERYRDSGSSSRGTAISGSRDAVPTSSSSQQQRTEPHDEKAIQAIKDQYLGKKTQKKKMAKASEKFAKNYQFDWEPTEDTSADLNPLYAKRLDVNLLYGRGYRAGVDMREQRKNNSFLNELSQKRQREHRLADEQNEELTKEQLEDRQRERERAMRSMQDREKDRMKELVTREAQTMGTHWSEKPLDAMRERDWRIFREDFDITIKGGKAPSPLRKWSEAAGLPEAVFKAIAELGFERPSPIQMQSIPIGLQRRDIIGIAETGSGKTAAFMIPIIAYIYSLPPMNVSRTGEQGPLALVMAPTRELALQIEQEAIKLCKYTMVGVPEKGQHPIKTLSVVGGQSIEDQAFKLREGVDIIIGTPGRLMDCLENHYLVLNQCNYVVLDEADRMIDMGFEPQVVAVLENMGSLLKSENEEEMEQQLSLAVAGKDHRFRVTTMFSATMPTEVERLAKTFLRHPAIVKIGDEDSGKNKRIDQRVLFMRSSKKKPKLVEVLNGILRGADQQPQQRSRKERIVDGPKIIVFVNIKKECDVVAKMLSHEGFRITILHGGKSQDQREESLRGFREGYCDVLVATDVAGRGLDIPDVTHVVNYDLPSKIQNYTHRIGRTGRAGKEGIAISLLTDDDEEIMYDLKQYLVSTSMVVPQELANHPCAKAAPGARDEKGNVIARSKRDTVIFAK</sequence>
<dbReference type="InterPro" id="IPR014014">
    <property type="entry name" value="RNA_helicase_DEAD_Q_motif"/>
</dbReference>
<feature type="region of interest" description="Disordered" evidence="11">
    <location>
        <begin position="1"/>
        <end position="58"/>
    </location>
</feature>
<dbReference type="FunCoup" id="K3WIQ8">
    <property type="interactions" value="525"/>
</dbReference>
<evidence type="ECO:0000259" key="13">
    <source>
        <dbReference type="PROSITE" id="PS51194"/>
    </source>
</evidence>
<dbReference type="GO" id="GO:0003724">
    <property type="term" value="F:RNA helicase activity"/>
    <property type="evidence" value="ECO:0007669"/>
    <property type="project" value="UniProtKB-EC"/>
</dbReference>
<dbReference type="Pfam" id="PF00271">
    <property type="entry name" value="Helicase_C"/>
    <property type="match status" value="1"/>
</dbReference>
<feature type="region of interest" description="Disordered" evidence="11">
    <location>
        <begin position="304"/>
        <end position="354"/>
    </location>
</feature>
<name>K3WIQ8_GLOUD</name>
<proteinExistence type="inferred from homology"/>
<keyword evidence="3" id="KW-0547">Nucleotide-binding</keyword>
<dbReference type="PANTHER" id="PTHR47958">
    <property type="entry name" value="ATP-DEPENDENT RNA HELICASE DBP3"/>
    <property type="match status" value="1"/>
</dbReference>
<evidence type="ECO:0000256" key="10">
    <source>
        <dbReference type="PROSITE-ProRule" id="PRU00552"/>
    </source>
</evidence>
<dbReference type="PROSITE" id="PS51192">
    <property type="entry name" value="HELICASE_ATP_BIND_1"/>
    <property type="match status" value="1"/>
</dbReference>
<comment type="catalytic activity">
    <reaction evidence="9">
        <text>ATP + H2O = ADP + phosphate + H(+)</text>
        <dbReference type="Rhea" id="RHEA:13065"/>
        <dbReference type="ChEBI" id="CHEBI:15377"/>
        <dbReference type="ChEBI" id="CHEBI:15378"/>
        <dbReference type="ChEBI" id="CHEBI:30616"/>
        <dbReference type="ChEBI" id="CHEBI:43474"/>
        <dbReference type="ChEBI" id="CHEBI:456216"/>
        <dbReference type="EC" id="3.6.4.13"/>
    </reaction>
</comment>
<dbReference type="SUPFAM" id="SSF52540">
    <property type="entry name" value="P-loop containing nucleoside triphosphate hydrolases"/>
    <property type="match status" value="1"/>
</dbReference>
<dbReference type="InParanoid" id="K3WIQ8"/>
<feature type="compositionally biased region" description="Basic and acidic residues" evidence="11">
    <location>
        <begin position="130"/>
        <end position="195"/>
    </location>
</feature>
<evidence type="ECO:0000256" key="1">
    <source>
        <dbReference type="ARBA" id="ARBA00012552"/>
    </source>
</evidence>
<keyword evidence="5" id="KW-0347">Helicase</keyword>
<feature type="short sequence motif" description="Q motif" evidence="10">
    <location>
        <begin position="405"/>
        <end position="433"/>
    </location>
</feature>
<dbReference type="VEuPathDB" id="FungiDB:PYU1_G004839"/>
<dbReference type="Pfam" id="PF00270">
    <property type="entry name" value="DEAD"/>
    <property type="match status" value="1"/>
</dbReference>
<evidence type="ECO:0000256" key="4">
    <source>
        <dbReference type="ARBA" id="ARBA00022801"/>
    </source>
</evidence>
<evidence type="ECO:0000256" key="2">
    <source>
        <dbReference type="ARBA" id="ARBA00022664"/>
    </source>
</evidence>